<dbReference type="Pfam" id="PF00067">
    <property type="entry name" value="p450"/>
    <property type="match status" value="2"/>
</dbReference>
<dbReference type="Proteomes" id="UP000789706">
    <property type="component" value="Unassembled WGS sequence"/>
</dbReference>
<comment type="similarity">
    <text evidence="2">Belongs to the cytochrome P450 family.</text>
</comment>
<comment type="caution">
    <text evidence="6">The sequence shown here is derived from an EMBL/GenBank/DDBJ whole genome shotgun (WGS) entry which is preliminary data.</text>
</comment>
<dbReference type="EMBL" id="CAJVPK010000967">
    <property type="protein sequence ID" value="CAG8562642.1"/>
    <property type="molecule type" value="Genomic_DNA"/>
</dbReference>
<evidence type="ECO:0000256" key="3">
    <source>
        <dbReference type="ARBA" id="ARBA00022723"/>
    </source>
</evidence>
<dbReference type="Gene3D" id="1.10.630.10">
    <property type="entry name" value="Cytochrome P450"/>
    <property type="match status" value="2"/>
</dbReference>
<dbReference type="PRINTS" id="PR00465">
    <property type="entry name" value="EP450IV"/>
</dbReference>
<keyword evidence="7" id="KW-1185">Reference proteome</keyword>
<dbReference type="InterPro" id="IPR019363">
    <property type="entry name" value="LDAH"/>
</dbReference>
<dbReference type="GO" id="GO:0004497">
    <property type="term" value="F:monooxygenase activity"/>
    <property type="evidence" value="ECO:0007669"/>
    <property type="project" value="InterPro"/>
</dbReference>
<proteinExistence type="inferred from homology"/>
<dbReference type="InterPro" id="IPR002403">
    <property type="entry name" value="Cyt_P450_E_grp-IV"/>
</dbReference>
<feature type="binding site" description="axial binding residue" evidence="5">
    <location>
        <position position="1206"/>
    </location>
    <ligand>
        <name>heme</name>
        <dbReference type="ChEBI" id="CHEBI:30413"/>
    </ligand>
    <ligandPart>
        <name>Fe</name>
        <dbReference type="ChEBI" id="CHEBI:18248"/>
    </ligandPart>
</feature>
<dbReference type="InterPro" id="IPR036396">
    <property type="entry name" value="Cyt_P450_sf"/>
</dbReference>
<dbReference type="GO" id="GO:0016298">
    <property type="term" value="F:lipase activity"/>
    <property type="evidence" value="ECO:0007669"/>
    <property type="project" value="InterPro"/>
</dbReference>
<dbReference type="PANTHER" id="PTHR46206">
    <property type="entry name" value="CYTOCHROME P450"/>
    <property type="match status" value="1"/>
</dbReference>
<comment type="cofactor">
    <cofactor evidence="1 5">
        <name>heme</name>
        <dbReference type="ChEBI" id="CHEBI:30413"/>
    </cofactor>
</comment>
<gene>
    <name evidence="6" type="ORF">DEBURN_LOCUS7666</name>
</gene>
<evidence type="ECO:0000256" key="5">
    <source>
        <dbReference type="PIRSR" id="PIRSR602403-1"/>
    </source>
</evidence>
<dbReference type="Gene3D" id="3.40.50.1820">
    <property type="entry name" value="alpha/beta hydrolase"/>
    <property type="match status" value="1"/>
</dbReference>
<dbReference type="GO" id="GO:0016705">
    <property type="term" value="F:oxidoreductase activity, acting on paired donors, with incorporation or reduction of molecular oxygen"/>
    <property type="evidence" value="ECO:0007669"/>
    <property type="project" value="InterPro"/>
</dbReference>
<evidence type="ECO:0000256" key="4">
    <source>
        <dbReference type="ARBA" id="ARBA00023004"/>
    </source>
</evidence>
<keyword evidence="4 5" id="KW-0408">Iron</keyword>
<sequence length="1293" mass="148561">MTSKSKFPLKKFWDVAGNLTESLWWSANKTSKKINDETIIFLMIPGNPGVISYYIPFLTTIYNKLEQRVEVIVSNLGHSHGQHNTFDTLYSLQEQIDHKIQCFDDLREKFSKDYVQPKFILCGHSIGAYMCSQVLKARPNHGIINVYSLFPTLQHIQKTPNGIMLNFLFGERQRNLASSFVQSLRYLLAPTIFKFIVKLCTFQSEPHLSVTTEQLLHGPIVKNTLYMANTEMETVNELDENLYRQHLDKFIFYFGVKDNWAPLKHYNDMLTRFPDGKIYLCDQGMPHAFVFDQKLLLFKMDFSFETIQKLVVGFIVVYAIHWIKKPRLGENEPPMVPYKIPIIGHTIDFIFNAESFFYECKKHYGDTFNLYVLGQVITVAGNEASHEVFKASDSFNLNEAIKDMLPLHLVLPRVDVFGDNVQHLSKMIREEITAKLSLYAGRMQEQLMIAINKEIGDCPNPKVIISGQKFFSKIIARPIANIVVGEEISKHEDVVKVFANIAKEFAIFLVIPPFLSFIHPKIHQQVVTLPIRFGWNPIRKHINTLKKYLRPVLEKRLKDKEILGDNYKPPLDIIEYYLNEPGYGTTVITDEYLNYICEVLILLIFSSIHSTSRHVSSALYDFAGRPELWDDLYEEQVKIDKESNGILTPELVDRMVKLDSFTRESIRTIGDVAGELHRCMTDSYTFKNNTTIPKDRIVYIYLNDSYCGPELKSFLPYYGLNNKIPATKIVKNYYTFGAGKHACPGRFLAINEIKICMHKLILNYHIKTESGKVDEKRYVGPFVLPHSTGINEPPMVPYKIPIIGHTIDFVFNADKFFSECRKHYGDTFNLYVFGQVITVVGNEAPHELFKFGDSFSLNEATKDMLPVHHILPRVNGFGDIPHLSKTIREEITAKLSLYTRRMQEQLMIAINKEIGDCPNPKVIISGLDFFSKIIARPIANIVVGEEISRHEDVVNAFANITKEFATFFVLPPVLSFIHPKIHQQVVTLPIRFGWNPIRKHINTLKKYLRPVLEKRLKDKETLGDNYKPPLDIIEYYMNEPGYGTTVITDEYLNYICEVLIIIVFGSVHSTSRHIAGALYDFAGRPELWDDLYEEQVKINKECNGILTLEHVDRMVKLDSFTRESIRSFGDVAGLMHRCVDDSFTFKNNTTIPKDRMVYIYLNDSHYNEVYGPEPRSFLPYYGLDNKKSATKIDKNYIAFGAGKHACPGRFLAINEIKICMHKLILNYHIKTESGKVDEKKYAGPFVLPHSTGIVLYLDATLSIGFSIEEDPLVTTPFLTRNYLDTGVNFISST</sequence>
<dbReference type="InterPro" id="IPR017972">
    <property type="entry name" value="Cyt_P450_CS"/>
</dbReference>
<protein>
    <submittedName>
        <fullName evidence="6">7230_t:CDS:1</fullName>
    </submittedName>
</protein>
<dbReference type="PROSITE" id="PS00086">
    <property type="entry name" value="CYTOCHROME_P450"/>
    <property type="match status" value="2"/>
</dbReference>
<dbReference type="PANTHER" id="PTHR46206:SF4">
    <property type="entry name" value="P450, PUTATIVE (EUROFUNG)-RELATED"/>
    <property type="match status" value="1"/>
</dbReference>
<evidence type="ECO:0000256" key="2">
    <source>
        <dbReference type="ARBA" id="ARBA00010617"/>
    </source>
</evidence>
<reference evidence="6" key="1">
    <citation type="submission" date="2021-06" db="EMBL/GenBank/DDBJ databases">
        <authorList>
            <person name="Kallberg Y."/>
            <person name="Tangrot J."/>
            <person name="Rosling A."/>
        </authorList>
    </citation>
    <scope>NUCLEOTIDE SEQUENCE</scope>
    <source>
        <strain evidence="6">AZ414A</strain>
    </source>
</reference>
<organism evidence="6 7">
    <name type="scientific">Diversispora eburnea</name>
    <dbReference type="NCBI Taxonomy" id="1213867"/>
    <lineage>
        <taxon>Eukaryota</taxon>
        <taxon>Fungi</taxon>
        <taxon>Fungi incertae sedis</taxon>
        <taxon>Mucoromycota</taxon>
        <taxon>Glomeromycotina</taxon>
        <taxon>Glomeromycetes</taxon>
        <taxon>Diversisporales</taxon>
        <taxon>Diversisporaceae</taxon>
        <taxon>Diversispora</taxon>
    </lineage>
</organism>
<dbReference type="GO" id="GO:0005811">
    <property type="term" value="C:lipid droplet"/>
    <property type="evidence" value="ECO:0007669"/>
    <property type="project" value="InterPro"/>
</dbReference>
<dbReference type="OrthoDB" id="448051at2759"/>
<dbReference type="SUPFAM" id="SSF48264">
    <property type="entry name" value="Cytochrome P450"/>
    <property type="match status" value="2"/>
</dbReference>
<keyword evidence="5" id="KW-0349">Heme</keyword>
<dbReference type="InterPro" id="IPR001128">
    <property type="entry name" value="Cyt_P450"/>
</dbReference>
<name>A0A9N9BC04_9GLOM</name>
<dbReference type="SUPFAM" id="SSF53474">
    <property type="entry name" value="alpha/beta-Hydrolases"/>
    <property type="match status" value="1"/>
</dbReference>
<evidence type="ECO:0000313" key="6">
    <source>
        <dbReference type="EMBL" id="CAG8562642.1"/>
    </source>
</evidence>
<keyword evidence="3 5" id="KW-0479">Metal-binding</keyword>
<dbReference type="GO" id="GO:0020037">
    <property type="term" value="F:heme binding"/>
    <property type="evidence" value="ECO:0007669"/>
    <property type="project" value="InterPro"/>
</dbReference>
<dbReference type="CDD" id="cd11041">
    <property type="entry name" value="CYP503A1-like"/>
    <property type="match status" value="1"/>
</dbReference>
<accession>A0A9N9BC04</accession>
<dbReference type="GO" id="GO:0005506">
    <property type="term" value="F:iron ion binding"/>
    <property type="evidence" value="ECO:0007669"/>
    <property type="project" value="InterPro"/>
</dbReference>
<dbReference type="Pfam" id="PF10230">
    <property type="entry name" value="LIDHydrolase"/>
    <property type="match status" value="1"/>
</dbReference>
<evidence type="ECO:0000313" key="7">
    <source>
        <dbReference type="Proteomes" id="UP000789706"/>
    </source>
</evidence>
<dbReference type="GO" id="GO:0019915">
    <property type="term" value="P:lipid storage"/>
    <property type="evidence" value="ECO:0007669"/>
    <property type="project" value="InterPro"/>
</dbReference>
<dbReference type="InterPro" id="IPR029058">
    <property type="entry name" value="AB_hydrolase_fold"/>
</dbReference>
<evidence type="ECO:0000256" key="1">
    <source>
        <dbReference type="ARBA" id="ARBA00001971"/>
    </source>
</evidence>